<dbReference type="SUPFAM" id="SSF53383">
    <property type="entry name" value="PLP-dependent transferases"/>
    <property type="match status" value="1"/>
</dbReference>
<dbReference type="InterPro" id="IPR015424">
    <property type="entry name" value="PyrdxlP-dep_Trfase"/>
</dbReference>
<dbReference type="PANTHER" id="PTHR13693">
    <property type="entry name" value="CLASS II AMINOTRANSFERASE/8-AMINO-7-OXONONANOATE SYNTHASE"/>
    <property type="match status" value="1"/>
</dbReference>
<organism evidence="4 5">
    <name type="scientific">Saonia flava</name>
    <dbReference type="NCBI Taxonomy" id="523696"/>
    <lineage>
        <taxon>Bacteria</taxon>
        <taxon>Pseudomonadati</taxon>
        <taxon>Bacteroidota</taxon>
        <taxon>Flavobacteriia</taxon>
        <taxon>Flavobacteriales</taxon>
        <taxon>Flavobacteriaceae</taxon>
        <taxon>Saonia</taxon>
    </lineage>
</organism>
<proteinExistence type="predicted"/>
<dbReference type="Pfam" id="PF00155">
    <property type="entry name" value="Aminotran_1_2"/>
    <property type="match status" value="1"/>
</dbReference>
<keyword evidence="5" id="KW-1185">Reference proteome</keyword>
<evidence type="ECO:0000313" key="5">
    <source>
        <dbReference type="Proteomes" id="UP000590442"/>
    </source>
</evidence>
<comment type="caution">
    <text evidence="4">The sequence shown here is derived from an EMBL/GenBank/DDBJ whole genome shotgun (WGS) entry which is preliminary data.</text>
</comment>
<evidence type="ECO:0000313" key="4">
    <source>
        <dbReference type="EMBL" id="NJB72124.1"/>
    </source>
</evidence>
<dbReference type="InterPro" id="IPR015421">
    <property type="entry name" value="PyrdxlP-dep_Trfase_major"/>
</dbReference>
<dbReference type="Proteomes" id="UP000590442">
    <property type="component" value="Unassembled WGS sequence"/>
</dbReference>
<dbReference type="Gene3D" id="3.40.640.10">
    <property type="entry name" value="Type I PLP-dependent aspartate aminotransferase-like (Major domain)"/>
    <property type="match status" value="1"/>
</dbReference>
<dbReference type="RefSeq" id="WP_167964831.1">
    <property type="nucleotide sequence ID" value="NZ_JAATJJ010000002.1"/>
</dbReference>
<name>A0A846R440_9FLAO</name>
<reference evidence="4 5" key="1">
    <citation type="submission" date="2020-03" db="EMBL/GenBank/DDBJ databases">
        <title>Genomic Encyclopedia of Type Strains, Phase IV (KMG-IV): sequencing the most valuable type-strain genomes for metagenomic binning, comparative biology and taxonomic classification.</title>
        <authorList>
            <person name="Goeker M."/>
        </authorList>
    </citation>
    <scope>NUCLEOTIDE SEQUENCE [LARGE SCALE GENOMIC DNA]</scope>
    <source>
        <strain evidence="4 5">DSM 29762</strain>
    </source>
</reference>
<dbReference type="InterPro" id="IPR015422">
    <property type="entry name" value="PyrdxlP-dep_Trfase_small"/>
</dbReference>
<dbReference type="AlphaFoldDB" id="A0A846R440"/>
<gene>
    <name evidence="4" type="ORF">GGR42_002615</name>
</gene>
<evidence type="ECO:0000259" key="3">
    <source>
        <dbReference type="Pfam" id="PF00155"/>
    </source>
</evidence>
<dbReference type="InterPro" id="IPR050087">
    <property type="entry name" value="AON_synthase_class-II"/>
</dbReference>
<dbReference type="InterPro" id="IPR004839">
    <property type="entry name" value="Aminotransferase_I/II_large"/>
</dbReference>
<evidence type="ECO:0000256" key="1">
    <source>
        <dbReference type="ARBA" id="ARBA00001933"/>
    </source>
</evidence>
<sequence length="350" mass="38670">MENYIDSFPGREIKMGNSNFLYFGGTAYLGLQTDTKFQQLFIDNIKRYGTNYGASRKSNVRIAVYDKVEKYLANFVESESCITVSSGYLAGQLVSQSFNNPDYSLFYAPNTHSALCQSKTVPYTTYTSLNNALKKHLRKKHTTPVVLLDSIDFSGTNYPNFDGLKNLPLDKIILVADDSHGIGIVGENGQGVYKTLATLNTKELIVCCSLGKGYGVQGGAVFGTKKRIGSLSGTAFFGGASPATPSGMATLLAGDSIYKEKRNVLLGNIDYFLKSFDFPEKFSFMHGHPSFSYLDTGLTKHLEKNNILVTDFSYPNEDASLMSRIVLSASHLKEDVEHLFNCINDYFTLK</sequence>
<accession>A0A846R440</accession>
<dbReference type="GO" id="GO:0016740">
    <property type="term" value="F:transferase activity"/>
    <property type="evidence" value="ECO:0007669"/>
    <property type="project" value="UniProtKB-KW"/>
</dbReference>
<protein>
    <submittedName>
        <fullName evidence="4">7-keto-8-aminopelargonate synthetase-like enzyme</fullName>
    </submittedName>
</protein>
<comment type="cofactor">
    <cofactor evidence="1">
        <name>pyridoxal 5'-phosphate</name>
        <dbReference type="ChEBI" id="CHEBI:597326"/>
    </cofactor>
</comment>
<dbReference type="Gene3D" id="3.90.1150.10">
    <property type="entry name" value="Aspartate Aminotransferase, domain 1"/>
    <property type="match status" value="1"/>
</dbReference>
<dbReference type="GO" id="GO:0030170">
    <property type="term" value="F:pyridoxal phosphate binding"/>
    <property type="evidence" value="ECO:0007669"/>
    <property type="project" value="InterPro"/>
</dbReference>
<feature type="domain" description="Aminotransferase class I/classII large" evidence="3">
    <location>
        <begin position="56"/>
        <end position="341"/>
    </location>
</feature>
<dbReference type="EMBL" id="JAATJJ010000002">
    <property type="protein sequence ID" value="NJB72124.1"/>
    <property type="molecule type" value="Genomic_DNA"/>
</dbReference>
<evidence type="ECO:0000256" key="2">
    <source>
        <dbReference type="ARBA" id="ARBA00022679"/>
    </source>
</evidence>
<keyword evidence="2" id="KW-0808">Transferase</keyword>